<evidence type="ECO:0000256" key="6">
    <source>
        <dbReference type="ARBA" id="ARBA00022737"/>
    </source>
</evidence>
<dbReference type="Gene3D" id="1.20.1080.10">
    <property type="entry name" value="Glycerol uptake facilitator protein"/>
    <property type="match status" value="1"/>
</dbReference>
<dbReference type="PANTHER" id="PTHR19139:SF291">
    <property type="entry name" value="AQUAPORIN"/>
    <property type="match status" value="1"/>
</dbReference>
<evidence type="ECO:0000256" key="3">
    <source>
        <dbReference type="ARBA" id="ARBA00011881"/>
    </source>
</evidence>
<dbReference type="FunFam" id="1.20.1080.10:FF:000009">
    <property type="entry name" value="aquaporin-4 isoform X1"/>
    <property type="match status" value="1"/>
</dbReference>
<proteinExistence type="inferred from homology"/>
<comment type="caution">
    <text evidence="12">The sequence shown here is derived from an EMBL/GenBank/DDBJ whole genome shotgun (WGS) entry which is preliminary data.</text>
</comment>
<evidence type="ECO:0000313" key="13">
    <source>
        <dbReference type="Proteomes" id="UP001458880"/>
    </source>
</evidence>
<evidence type="ECO:0000256" key="7">
    <source>
        <dbReference type="ARBA" id="ARBA00022989"/>
    </source>
</evidence>
<evidence type="ECO:0000256" key="1">
    <source>
        <dbReference type="ARBA" id="ARBA00004141"/>
    </source>
</evidence>
<dbReference type="InterPro" id="IPR000425">
    <property type="entry name" value="MIP"/>
</dbReference>
<dbReference type="PANTHER" id="PTHR19139">
    <property type="entry name" value="AQUAPORIN TRANSPORTER"/>
    <property type="match status" value="1"/>
</dbReference>
<comment type="function">
    <text evidence="9">Forms a water-specific channel.</text>
</comment>
<feature type="transmembrane region" description="Helical" evidence="11">
    <location>
        <begin position="247"/>
        <end position="268"/>
    </location>
</feature>
<keyword evidence="13" id="KW-1185">Reference proteome</keyword>
<dbReference type="InterPro" id="IPR022357">
    <property type="entry name" value="MIP_CS"/>
</dbReference>
<evidence type="ECO:0000256" key="4">
    <source>
        <dbReference type="ARBA" id="ARBA00022448"/>
    </source>
</evidence>
<evidence type="ECO:0000256" key="10">
    <source>
        <dbReference type="RuleBase" id="RU000477"/>
    </source>
</evidence>
<dbReference type="InterPro" id="IPR023271">
    <property type="entry name" value="Aquaporin-like"/>
</dbReference>
<dbReference type="Proteomes" id="UP001458880">
    <property type="component" value="Unassembled WGS sequence"/>
</dbReference>
<keyword evidence="8 11" id="KW-0472">Membrane</keyword>
<accession>A0AAW1LTK7</accession>
<keyword evidence="4 10" id="KW-0813">Transport</keyword>
<feature type="transmembrane region" description="Helical" evidence="11">
    <location>
        <begin position="175"/>
        <end position="194"/>
    </location>
</feature>
<dbReference type="CDD" id="cd00333">
    <property type="entry name" value="MIP"/>
    <property type="match status" value="1"/>
</dbReference>
<comment type="subunit">
    <text evidence="3">Homotetramer.</text>
</comment>
<evidence type="ECO:0000256" key="5">
    <source>
        <dbReference type="ARBA" id="ARBA00022692"/>
    </source>
</evidence>
<dbReference type="GO" id="GO:0015250">
    <property type="term" value="F:water channel activity"/>
    <property type="evidence" value="ECO:0007669"/>
    <property type="project" value="UniProtKB-ARBA"/>
</dbReference>
<dbReference type="GO" id="GO:0005886">
    <property type="term" value="C:plasma membrane"/>
    <property type="evidence" value="ECO:0007669"/>
    <property type="project" value="TreeGrafter"/>
</dbReference>
<dbReference type="GO" id="GO:0048878">
    <property type="term" value="P:chemical homeostasis"/>
    <property type="evidence" value="ECO:0007669"/>
    <property type="project" value="UniProtKB-ARBA"/>
</dbReference>
<dbReference type="EMBL" id="JASPKY010000095">
    <property type="protein sequence ID" value="KAK9737809.1"/>
    <property type="molecule type" value="Genomic_DNA"/>
</dbReference>
<comment type="similarity">
    <text evidence="2 10">Belongs to the MIP/aquaporin (TC 1.A.8) family.</text>
</comment>
<feature type="transmembrane region" description="Helical" evidence="11">
    <location>
        <begin position="20"/>
        <end position="44"/>
    </location>
</feature>
<evidence type="ECO:0000256" key="8">
    <source>
        <dbReference type="ARBA" id="ARBA00023136"/>
    </source>
</evidence>
<feature type="transmembrane region" description="Helical" evidence="11">
    <location>
        <begin position="206"/>
        <end position="225"/>
    </location>
</feature>
<dbReference type="PRINTS" id="PR00783">
    <property type="entry name" value="MINTRINSICP"/>
</dbReference>
<feature type="transmembrane region" description="Helical" evidence="11">
    <location>
        <begin position="88"/>
        <end position="112"/>
    </location>
</feature>
<dbReference type="NCBIfam" id="TIGR00861">
    <property type="entry name" value="MIP"/>
    <property type="match status" value="1"/>
</dbReference>
<dbReference type="AlphaFoldDB" id="A0AAW1LTK7"/>
<dbReference type="PROSITE" id="PS00221">
    <property type="entry name" value="MIP"/>
    <property type="match status" value="1"/>
</dbReference>
<dbReference type="Pfam" id="PF00230">
    <property type="entry name" value="MIP"/>
    <property type="match status" value="1"/>
</dbReference>
<name>A0AAW1LTK7_POPJA</name>
<evidence type="ECO:0000256" key="11">
    <source>
        <dbReference type="SAM" id="Phobius"/>
    </source>
</evidence>
<keyword evidence="7 11" id="KW-1133">Transmembrane helix</keyword>
<evidence type="ECO:0000313" key="12">
    <source>
        <dbReference type="EMBL" id="KAK9737809.1"/>
    </source>
</evidence>
<organism evidence="12 13">
    <name type="scientific">Popillia japonica</name>
    <name type="common">Japanese beetle</name>
    <dbReference type="NCBI Taxonomy" id="7064"/>
    <lineage>
        <taxon>Eukaryota</taxon>
        <taxon>Metazoa</taxon>
        <taxon>Ecdysozoa</taxon>
        <taxon>Arthropoda</taxon>
        <taxon>Hexapoda</taxon>
        <taxon>Insecta</taxon>
        <taxon>Pterygota</taxon>
        <taxon>Neoptera</taxon>
        <taxon>Endopterygota</taxon>
        <taxon>Coleoptera</taxon>
        <taxon>Polyphaga</taxon>
        <taxon>Scarabaeiformia</taxon>
        <taxon>Scarabaeidae</taxon>
        <taxon>Rutelinae</taxon>
        <taxon>Popillia</taxon>
    </lineage>
</organism>
<comment type="subcellular location">
    <subcellularLocation>
        <location evidence="1">Membrane</location>
        <topology evidence="1">Multi-pass membrane protein</topology>
    </subcellularLocation>
</comment>
<keyword evidence="5 10" id="KW-0812">Transmembrane</keyword>
<evidence type="ECO:0000256" key="9">
    <source>
        <dbReference type="ARBA" id="ARBA00056455"/>
    </source>
</evidence>
<reference evidence="12 13" key="1">
    <citation type="journal article" date="2024" name="BMC Genomics">
        <title>De novo assembly and annotation of Popillia japonica's genome with initial clues to its potential as an invasive pest.</title>
        <authorList>
            <person name="Cucini C."/>
            <person name="Boschi S."/>
            <person name="Funari R."/>
            <person name="Cardaioli E."/>
            <person name="Iannotti N."/>
            <person name="Marturano G."/>
            <person name="Paoli F."/>
            <person name="Bruttini M."/>
            <person name="Carapelli A."/>
            <person name="Frati F."/>
            <person name="Nardi F."/>
        </authorList>
    </citation>
    <scope>NUCLEOTIDE SEQUENCE [LARGE SCALE GENOMIC DNA]</scope>
    <source>
        <strain evidence="12">DMR45628</strain>
    </source>
</reference>
<dbReference type="SUPFAM" id="SSF81338">
    <property type="entry name" value="Aquaporin-like"/>
    <property type="match status" value="1"/>
</dbReference>
<sequence length="280" mass="29424">MKGAESYVGLSELTANAQLWKALCAEFIGTALLVLIGAESYVGLSELTANAQLWKALCAEFIGTALLVLIGCGAIIELKPVEAPSIVAISLAFGLIVATLAQAIGHVSGCHVNPAVTLSLFVTGDCKLIRSCLYIVVQCLGALAGSAMLMVATPSELQGNLGATAPHADLAPAQAFFYEAVLTFLLCFVIHGVCDPKRKDIKGSAPLAIGLAITACHLSGIKYTGSSINPARSFGPAVIKNNWQDHWIYWAGPIIGGLIAGLIYKFIFKVPKDEDDSMDF</sequence>
<dbReference type="InterPro" id="IPR034294">
    <property type="entry name" value="Aquaporin_transptr"/>
</dbReference>
<keyword evidence="6" id="KW-0677">Repeat</keyword>
<feature type="transmembrane region" description="Helical" evidence="11">
    <location>
        <begin position="133"/>
        <end position="155"/>
    </location>
</feature>
<evidence type="ECO:0000256" key="2">
    <source>
        <dbReference type="ARBA" id="ARBA00006175"/>
    </source>
</evidence>
<gene>
    <name evidence="12" type="ORF">QE152_g10423</name>
</gene>
<feature type="transmembrane region" description="Helical" evidence="11">
    <location>
        <begin position="56"/>
        <end position="76"/>
    </location>
</feature>
<protein>
    <submittedName>
        <fullName evidence="12">Major intrinsic protein</fullName>
    </submittedName>
</protein>